<feature type="region of interest" description="Disordered" evidence="1">
    <location>
        <begin position="220"/>
        <end position="244"/>
    </location>
</feature>
<name>A0A1I8BJ74_MELHA</name>
<evidence type="ECO:0000313" key="3">
    <source>
        <dbReference type="WBParaSite" id="MhA1_Contig2642.frz3.gene1"/>
    </source>
</evidence>
<feature type="compositionally biased region" description="Polar residues" evidence="1">
    <location>
        <begin position="224"/>
        <end position="235"/>
    </location>
</feature>
<dbReference type="WBParaSite" id="MhA1_Contig2642.frz3.gene1">
    <property type="protein sequence ID" value="MhA1_Contig2642.frz3.gene1"/>
    <property type="gene ID" value="MhA1_Contig2642.frz3.gene1"/>
</dbReference>
<proteinExistence type="predicted"/>
<dbReference type="Proteomes" id="UP000095281">
    <property type="component" value="Unplaced"/>
</dbReference>
<accession>A0A1I8BJ74</accession>
<keyword evidence="2" id="KW-1185">Reference proteome</keyword>
<evidence type="ECO:0000256" key="1">
    <source>
        <dbReference type="SAM" id="MobiDB-lite"/>
    </source>
</evidence>
<protein>
    <submittedName>
        <fullName evidence="3">FLYWCH-type domain-containing protein</fullName>
    </submittedName>
</protein>
<sequence>MPIFTKTRRDVAKMEEGIFSYYLTATKKNKKYTWLCTLRCKEGVKCKSRAETTSKTDEETSIDIKIPHTCQEYLQNGNMVNEIEENEENFNREIVINFDEEDEDEYEENEFEENILVEDSLEESFVEDINLLEDYSNLPNNEIQELRLENDLLINENKKLKMELAAERKMNEEHENDKKIVEKKYIDLEKKYKNDIEKFNGEMVKQNDELLKLSKELAEKEANSAENTNLKNRLSQLEKELTGN</sequence>
<reference evidence="3" key="1">
    <citation type="submission" date="2016-11" db="UniProtKB">
        <authorList>
            <consortium name="WormBaseParasite"/>
        </authorList>
    </citation>
    <scope>IDENTIFICATION</scope>
</reference>
<evidence type="ECO:0000313" key="2">
    <source>
        <dbReference type="Proteomes" id="UP000095281"/>
    </source>
</evidence>
<dbReference type="AlphaFoldDB" id="A0A1I8BJ74"/>
<organism evidence="2 3">
    <name type="scientific">Meloidogyne hapla</name>
    <name type="common">Root-knot nematode worm</name>
    <dbReference type="NCBI Taxonomy" id="6305"/>
    <lineage>
        <taxon>Eukaryota</taxon>
        <taxon>Metazoa</taxon>
        <taxon>Ecdysozoa</taxon>
        <taxon>Nematoda</taxon>
        <taxon>Chromadorea</taxon>
        <taxon>Rhabditida</taxon>
        <taxon>Tylenchina</taxon>
        <taxon>Tylenchomorpha</taxon>
        <taxon>Tylenchoidea</taxon>
        <taxon>Meloidogynidae</taxon>
        <taxon>Meloidogyninae</taxon>
        <taxon>Meloidogyne</taxon>
    </lineage>
</organism>